<gene>
    <name evidence="2" type="ORF">J5Y09_16280</name>
</gene>
<evidence type="ECO:0000313" key="3">
    <source>
        <dbReference type="Proteomes" id="UP000680815"/>
    </source>
</evidence>
<evidence type="ECO:0000313" key="2">
    <source>
        <dbReference type="EMBL" id="MBP0465484.1"/>
    </source>
</evidence>
<proteinExistence type="predicted"/>
<organism evidence="2 3">
    <name type="scientific">Roseomonas nitratireducens</name>
    <dbReference type="NCBI Taxonomy" id="2820810"/>
    <lineage>
        <taxon>Bacteria</taxon>
        <taxon>Pseudomonadati</taxon>
        <taxon>Pseudomonadota</taxon>
        <taxon>Alphaproteobacteria</taxon>
        <taxon>Acetobacterales</taxon>
        <taxon>Roseomonadaceae</taxon>
        <taxon>Roseomonas</taxon>
    </lineage>
</organism>
<dbReference type="SUPFAM" id="SSF54637">
    <property type="entry name" value="Thioesterase/thiol ester dehydrase-isomerase"/>
    <property type="match status" value="1"/>
</dbReference>
<comment type="caution">
    <text evidence="2">The sequence shown here is derived from an EMBL/GenBank/DDBJ whole genome shotgun (WGS) entry which is preliminary data.</text>
</comment>
<dbReference type="InterPro" id="IPR006683">
    <property type="entry name" value="Thioestr_dom"/>
</dbReference>
<evidence type="ECO:0000259" key="1">
    <source>
        <dbReference type="Pfam" id="PF03061"/>
    </source>
</evidence>
<dbReference type="Proteomes" id="UP000680815">
    <property type="component" value="Unassembled WGS sequence"/>
</dbReference>
<dbReference type="EMBL" id="JAGIYZ010000016">
    <property type="protein sequence ID" value="MBP0465484.1"/>
    <property type="molecule type" value="Genomic_DNA"/>
</dbReference>
<keyword evidence="3" id="KW-1185">Reference proteome</keyword>
<dbReference type="InterPro" id="IPR029069">
    <property type="entry name" value="HotDog_dom_sf"/>
</dbReference>
<dbReference type="RefSeq" id="WP_209352874.1">
    <property type="nucleotide sequence ID" value="NZ_JAGIYZ010000016.1"/>
</dbReference>
<sequence>MDVDPPAPAEIQAIVHAGVPLAAAWGIEVVAAAGGTATCRLPWQEALLRPGGTVSGPALMGLADVAMWAALLGVTGGRDESLTTSLTIHFLRRLSPGAVLAQARLLKRGRLIYGEVLIRSEGQEEIAAHVTTSWAAVTPRAAPPTR</sequence>
<name>A0ABS4AVU0_9PROT</name>
<feature type="domain" description="Thioesterase" evidence="1">
    <location>
        <begin position="51"/>
        <end position="125"/>
    </location>
</feature>
<dbReference type="Gene3D" id="3.10.129.10">
    <property type="entry name" value="Hotdog Thioesterase"/>
    <property type="match status" value="1"/>
</dbReference>
<accession>A0ABS4AVU0</accession>
<protein>
    <submittedName>
        <fullName evidence="2">PaaI family thioesterase</fullName>
    </submittedName>
</protein>
<dbReference type="Pfam" id="PF03061">
    <property type="entry name" value="4HBT"/>
    <property type="match status" value="1"/>
</dbReference>
<dbReference type="CDD" id="cd03443">
    <property type="entry name" value="PaaI_thioesterase"/>
    <property type="match status" value="1"/>
</dbReference>
<reference evidence="2 3" key="1">
    <citation type="submission" date="2021-03" db="EMBL/GenBank/DDBJ databases">
        <authorList>
            <person name="So Y."/>
        </authorList>
    </citation>
    <scope>NUCLEOTIDE SEQUENCE [LARGE SCALE GENOMIC DNA]</scope>
    <source>
        <strain evidence="2 3">PWR1</strain>
    </source>
</reference>